<feature type="compositionally biased region" description="Gly residues" evidence="2">
    <location>
        <begin position="90"/>
        <end position="101"/>
    </location>
</feature>
<feature type="compositionally biased region" description="Basic and acidic residues" evidence="2">
    <location>
        <begin position="119"/>
        <end position="129"/>
    </location>
</feature>
<dbReference type="InterPro" id="IPR048289">
    <property type="entry name" value="RRM2_NsCP33-like"/>
</dbReference>
<dbReference type="Gene3D" id="3.30.70.330">
    <property type="match status" value="1"/>
</dbReference>
<evidence type="ECO:0000259" key="3">
    <source>
        <dbReference type="PROSITE" id="PS50102"/>
    </source>
</evidence>
<protein>
    <submittedName>
        <fullName evidence="4">RNP-1 like protein RNA-binding protein</fullName>
    </submittedName>
</protein>
<evidence type="ECO:0000256" key="1">
    <source>
        <dbReference type="ARBA" id="ARBA00022884"/>
    </source>
</evidence>
<dbReference type="InterPro" id="IPR052462">
    <property type="entry name" value="SLIRP/GR-RBP-like"/>
</dbReference>
<dbReference type="PANTHER" id="PTHR48027">
    <property type="entry name" value="HETEROGENEOUS NUCLEAR RIBONUCLEOPROTEIN 87F-RELATED"/>
    <property type="match status" value="1"/>
</dbReference>
<evidence type="ECO:0000256" key="2">
    <source>
        <dbReference type="SAM" id="MobiDB-lite"/>
    </source>
</evidence>
<dbReference type="GO" id="GO:0003723">
    <property type="term" value="F:RNA binding"/>
    <property type="evidence" value="ECO:0007669"/>
    <property type="project" value="UniProtKB-KW"/>
</dbReference>
<dbReference type="AlphaFoldDB" id="A0A0G1IQC2"/>
<keyword evidence="1" id="KW-0694">RNA-binding</keyword>
<gene>
    <name evidence="4" type="ORF">UW52_C0005G0017</name>
</gene>
<dbReference type="SUPFAM" id="SSF54928">
    <property type="entry name" value="RNA-binding domain, RBD"/>
    <property type="match status" value="1"/>
</dbReference>
<accession>A0A0G1IQC2</accession>
<feature type="compositionally biased region" description="Basic and acidic residues" evidence="2">
    <location>
        <begin position="78"/>
        <end position="88"/>
    </location>
</feature>
<reference evidence="4 5" key="1">
    <citation type="journal article" date="2015" name="Nature">
        <title>rRNA introns, odd ribosomes, and small enigmatic genomes across a large radiation of phyla.</title>
        <authorList>
            <person name="Brown C.T."/>
            <person name="Hug L.A."/>
            <person name="Thomas B.C."/>
            <person name="Sharon I."/>
            <person name="Castelle C.J."/>
            <person name="Singh A."/>
            <person name="Wilkins M.J."/>
            <person name="Williams K.H."/>
            <person name="Banfield J.F."/>
        </authorList>
    </citation>
    <scope>NUCLEOTIDE SEQUENCE [LARGE SCALE GENOMIC DNA]</scope>
</reference>
<name>A0A0G1IQC2_9BACT</name>
<dbReference type="PROSITE" id="PS50102">
    <property type="entry name" value="RRM"/>
    <property type="match status" value="1"/>
</dbReference>
<proteinExistence type="predicted"/>
<feature type="compositionally biased region" description="Basic and acidic residues" evidence="2">
    <location>
        <begin position="102"/>
        <end position="111"/>
    </location>
</feature>
<evidence type="ECO:0000313" key="5">
    <source>
        <dbReference type="Proteomes" id="UP000034521"/>
    </source>
</evidence>
<organism evidence="4 5">
    <name type="scientific">Candidatus Gottesmanbacteria bacterium GW2011_GWA1_44_24b</name>
    <dbReference type="NCBI Taxonomy" id="1618437"/>
    <lineage>
        <taxon>Bacteria</taxon>
        <taxon>Candidatus Gottesmaniibacteriota</taxon>
    </lineage>
</organism>
<dbReference type="InterPro" id="IPR000504">
    <property type="entry name" value="RRM_dom"/>
</dbReference>
<feature type="region of interest" description="Disordered" evidence="2">
    <location>
        <begin position="78"/>
        <end position="129"/>
    </location>
</feature>
<dbReference type="SMART" id="SM00360">
    <property type="entry name" value="RRM"/>
    <property type="match status" value="1"/>
</dbReference>
<feature type="domain" description="RRM" evidence="3">
    <location>
        <begin position="3"/>
        <end position="81"/>
    </location>
</feature>
<comment type="caution">
    <text evidence="4">The sequence shown here is derived from an EMBL/GenBank/DDBJ whole genome shotgun (WGS) entry which is preliminary data.</text>
</comment>
<dbReference type="InterPro" id="IPR012677">
    <property type="entry name" value="Nucleotide-bd_a/b_plait_sf"/>
</dbReference>
<dbReference type="EMBL" id="LCIQ01000005">
    <property type="protein sequence ID" value="KKT61345.1"/>
    <property type="molecule type" value="Genomic_DNA"/>
</dbReference>
<sequence>MAAKLYVGGLPYSVTDDVLKQSFSQAGTVVSATVIMDKFTNRSKGFGFVEMSSDEEAKAAIAMFDGKDYEGRILKVNEARPMEPRENRSFGGGGGRGGFGGGDRRPFDRRGGYGGNRGGRGDDRGGRDW</sequence>
<dbReference type="CDD" id="cd21608">
    <property type="entry name" value="RRM2_NsCP33_like"/>
    <property type="match status" value="1"/>
</dbReference>
<evidence type="ECO:0000313" key="4">
    <source>
        <dbReference type="EMBL" id="KKT61345.1"/>
    </source>
</evidence>
<dbReference type="Pfam" id="PF00076">
    <property type="entry name" value="RRM_1"/>
    <property type="match status" value="1"/>
</dbReference>
<dbReference type="Proteomes" id="UP000034521">
    <property type="component" value="Unassembled WGS sequence"/>
</dbReference>
<dbReference type="PATRIC" id="fig|1618437.3.peg.200"/>
<dbReference type="InterPro" id="IPR035979">
    <property type="entry name" value="RBD_domain_sf"/>
</dbReference>